<gene>
    <name evidence="2" type="ORF">DXG03_007349</name>
</gene>
<accession>A0A9P7GD26</accession>
<comment type="caution">
    <text evidence="2">The sequence shown here is derived from an EMBL/GenBank/DDBJ whole genome shotgun (WGS) entry which is preliminary data.</text>
</comment>
<dbReference type="Proteomes" id="UP000775547">
    <property type="component" value="Unassembled WGS sequence"/>
</dbReference>
<dbReference type="EMBL" id="JABCKV010000053">
    <property type="protein sequence ID" value="KAG5644977.1"/>
    <property type="molecule type" value="Genomic_DNA"/>
</dbReference>
<reference evidence="2" key="1">
    <citation type="submission" date="2020-07" db="EMBL/GenBank/DDBJ databases">
        <authorList>
            <person name="Nieuwenhuis M."/>
            <person name="Van De Peppel L.J.J."/>
        </authorList>
    </citation>
    <scope>NUCLEOTIDE SEQUENCE</scope>
    <source>
        <strain evidence="2">AP01</strain>
        <tissue evidence="2">Mycelium</tissue>
    </source>
</reference>
<feature type="compositionally biased region" description="Pro residues" evidence="1">
    <location>
        <begin position="165"/>
        <end position="181"/>
    </location>
</feature>
<keyword evidence="3" id="KW-1185">Reference proteome</keyword>
<dbReference type="OrthoDB" id="47801at2759"/>
<evidence type="ECO:0000313" key="3">
    <source>
        <dbReference type="Proteomes" id="UP000775547"/>
    </source>
</evidence>
<evidence type="ECO:0000256" key="1">
    <source>
        <dbReference type="SAM" id="MobiDB-lite"/>
    </source>
</evidence>
<proteinExistence type="predicted"/>
<feature type="region of interest" description="Disordered" evidence="1">
    <location>
        <begin position="134"/>
        <end position="260"/>
    </location>
</feature>
<evidence type="ECO:0000313" key="2">
    <source>
        <dbReference type="EMBL" id="KAG5644977.1"/>
    </source>
</evidence>
<protein>
    <submittedName>
        <fullName evidence="2">Uncharacterized protein</fullName>
    </submittedName>
</protein>
<sequence length="564" mass="63617">MVLQGPYQSFLPQPPAGWTPQYLNGYGFLTPQPIPQQHTPQQYWTPQGRAGEIDVPIMVRDEERKRRMRQHVQDTLRRMEQIAADEELAMRMQQQEEELLRIESTRTAEADRGWPMEVRAARESWREADEIRPFIPSRGTPFQPSPPVEPFIPPLPLSPLQRPANPSPPGQPFIPPSPPLQWPANPRLSRRPASPVIGPIYIAPRPPSPKPYQRPPTPPVVPFVPPLPSSPTENPIAPRSILKTRSKEAPQPATTERTASSTQHKKLCEFKDLFTRDLKCSRCNIRMPVRPTTTNQSLGKQLHVLCPSCPNSTRPAHCRGCGKPTACKHDCNAMQSDCKLPTCCRRGRAIALFELLGTFDKLLSSSAESFTKSNTWPVPQSERADYLRFMTCNSDPRSTRPFNTKLTSMLEIIQMWLPREHSVHRSVRPMLEMSLLLETIRAYVKDRTASRINWVVYGELYTEILGFLILLGSHDSLLPIVTQRLPAILTSSGMHALIWDPDLSEWTADADSDTRKTLYTIAGATELKTALSKFGAKLASSQSQAFIEQFVFDINHIGVIDVLS</sequence>
<reference evidence="2" key="2">
    <citation type="submission" date="2021-10" db="EMBL/GenBank/DDBJ databases">
        <title>Phylogenomics reveals ancestral predisposition of the termite-cultivated fungus Termitomyces towards a domesticated lifestyle.</title>
        <authorList>
            <person name="Auxier B."/>
            <person name="Grum-Grzhimaylo A."/>
            <person name="Cardenas M.E."/>
            <person name="Lodge J.D."/>
            <person name="Laessoe T."/>
            <person name="Pedersen O."/>
            <person name="Smith M.E."/>
            <person name="Kuyper T.W."/>
            <person name="Franco-Molano E.A."/>
            <person name="Baroni T.J."/>
            <person name="Aanen D.K."/>
        </authorList>
    </citation>
    <scope>NUCLEOTIDE SEQUENCE</scope>
    <source>
        <strain evidence="2">AP01</strain>
        <tissue evidence="2">Mycelium</tissue>
    </source>
</reference>
<dbReference type="AlphaFoldDB" id="A0A9P7GD26"/>
<dbReference type="CDD" id="cd22249">
    <property type="entry name" value="UDM1_RNF168_RNF169-like"/>
    <property type="match status" value="1"/>
</dbReference>
<name>A0A9P7GD26_9AGAR</name>
<feature type="compositionally biased region" description="Pro residues" evidence="1">
    <location>
        <begin position="143"/>
        <end position="157"/>
    </location>
</feature>
<feature type="compositionally biased region" description="Pro residues" evidence="1">
    <location>
        <begin position="204"/>
        <end position="229"/>
    </location>
</feature>
<organism evidence="2 3">
    <name type="scientific">Asterophora parasitica</name>
    <dbReference type="NCBI Taxonomy" id="117018"/>
    <lineage>
        <taxon>Eukaryota</taxon>
        <taxon>Fungi</taxon>
        <taxon>Dikarya</taxon>
        <taxon>Basidiomycota</taxon>
        <taxon>Agaricomycotina</taxon>
        <taxon>Agaricomycetes</taxon>
        <taxon>Agaricomycetidae</taxon>
        <taxon>Agaricales</taxon>
        <taxon>Tricholomatineae</taxon>
        <taxon>Lyophyllaceae</taxon>
        <taxon>Asterophora</taxon>
    </lineage>
</organism>